<accession>A0A3B0BU93</accession>
<dbReference type="RefSeq" id="WP_120714309.1">
    <property type="nucleotide sequence ID" value="NZ_RBCJ01000006.1"/>
</dbReference>
<evidence type="ECO:0000313" key="7">
    <source>
        <dbReference type="EMBL" id="RKN76963.1"/>
    </source>
</evidence>
<feature type="domain" description="RNA polymerase sigma factor 70 region 4 type 2" evidence="6">
    <location>
        <begin position="122"/>
        <end position="168"/>
    </location>
</feature>
<dbReference type="Pfam" id="PF04542">
    <property type="entry name" value="Sigma70_r2"/>
    <property type="match status" value="1"/>
</dbReference>
<dbReference type="PANTHER" id="PTHR43133:SF46">
    <property type="entry name" value="RNA POLYMERASE SIGMA-70 FACTOR ECF SUBFAMILY"/>
    <property type="match status" value="1"/>
</dbReference>
<dbReference type="NCBIfam" id="TIGR02937">
    <property type="entry name" value="sigma70-ECF"/>
    <property type="match status" value="1"/>
</dbReference>
<dbReference type="PANTHER" id="PTHR43133">
    <property type="entry name" value="RNA POLYMERASE ECF-TYPE SIGMA FACTO"/>
    <property type="match status" value="1"/>
</dbReference>
<dbReference type="InterPro" id="IPR013324">
    <property type="entry name" value="RNA_pol_sigma_r3/r4-like"/>
</dbReference>
<proteinExistence type="inferred from homology"/>
<keyword evidence="8" id="KW-1185">Reference proteome</keyword>
<dbReference type="EMBL" id="RBCJ01000006">
    <property type="protein sequence ID" value="RKN76963.1"/>
    <property type="molecule type" value="Genomic_DNA"/>
</dbReference>
<dbReference type="OrthoDB" id="1100095at2"/>
<keyword evidence="2" id="KW-0805">Transcription regulation</keyword>
<keyword evidence="4" id="KW-0804">Transcription</keyword>
<dbReference type="Pfam" id="PF08281">
    <property type="entry name" value="Sigma70_r4_2"/>
    <property type="match status" value="1"/>
</dbReference>
<dbReference type="Gene3D" id="1.10.1740.10">
    <property type="match status" value="1"/>
</dbReference>
<dbReference type="GO" id="GO:0016987">
    <property type="term" value="F:sigma factor activity"/>
    <property type="evidence" value="ECO:0007669"/>
    <property type="project" value="UniProtKB-KW"/>
</dbReference>
<dbReference type="GO" id="GO:0006352">
    <property type="term" value="P:DNA-templated transcription initiation"/>
    <property type="evidence" value="ECO:0007669"/>
    <property type="project" value="InterPro"/>
</dbReference>
<dbReference type="InterPro" id="IPR014284">
    <property type="entry name" value="RNA_pol_sigma-70_dom"/>
</dbReference>
<evidence type="ECO:0000259" key="6">
    <source>
        <dbReference type="Pfam" id="PF08281"/>
    </source>
</evidence>
<evidence type="ECO:0000256" key="3">
    <source>
        <dbReference type="ARBA" id="ARBA00023082"/>
    </source>
</evidence>
<dbReference type="InterPro" id="IPR013249">
    <property type="entry name" value="RNA_pol_sigma70_r4_t2"/>
</dbReference>
<sequence length="202" mass="23603">MTYDNEKILLEDLKNGEERAFIFLVDRFNQRLFGYALTLTNDYGMAEDIIQNVFFATWKKRKSLFIQSSLQNYLLKSVYNEFVTQYKKHRSTMVLESKYFEGLEKVTQGYDEVSLEKALQLIKVEIQNLPPKCREVFLLSRQEGLTNLEIAEYLNISIKTVEAQITKSFKIIRKNVGGKIKTVLLLLLGFGHYDNTTTLFQK</sequence>
<evidence type="ECO:0000256" key="4">
    <source>
        <dbReference type="ARBA" id="ARBA00023163"/>
    </source>
</evidence>
<name>A0A3B0BU93_9FLAO</name>
<evidence type="ECO:0000313" key="8">
    <source>
        <dbReference type="Proteomes" id="UP000276603"/>
    </source>
</evidence>
<evidence type="ECO:0000256" key="1">
    <source>
        <dbReference type="ARBA" id="ARBA00010641"/>
    </source>
</evidence>
<dbReference type="AlphaFoldDB" id="A0A3B0BU93"/>
<feature type="domain" description="RNA polymerase sigma-70 region 2" evidence="5">
    <location>
        <begin position="24"/>
        <end position="91"/>
    </location>
</feature>
<gene>
    <name evidence="7" type="ORF">D7Z94_24610</name>
</gene>
<organism evidence="7 8">
    <name type="scientific">Ulvibacterium marinum</name>
    <dbReference type="NCBI Taxonomy" id="2419782"/>
    <lineage>
        <taxon>Bacteria</taxon>
        <taxon>Pseudomonadati</taxon>
        <taxon>Bacteroidota</taxon>
        <taxon>Flavobacteriia</taxon>
        <taxon>Flavobacteriales</taxon>
        <taxon>Flavobacteriaceae</taxon>
        <taxon>Ulvibacterium</taxon>
    </lineage>
</organism>
<reference evidence="7 8" key="1">
    <citation type="submission" date="2018-10" db="EMBL/GenBank/DDBJ databases">
        <title>Ulvibacterium marinum gen. nov., sp. nov., a novel marine bacterium of the family Flavobacteriaceae, isolated from a culture of the green alga Ulva prolifera.</title>
        <authorList>
            <person name="Zhang Z."/>
        </authorList>
    </citation>
    <scope>NUCLEOTIDE SEQUENCE [LARGE SCALE GENOMIC DNA]</scope>
    <source>
        <strain evidence="7 8">CCMM003</strain>
    </source>
</reference>
<comment type="similarity">
    <text evidence="1">Belongs to the sigma-70 factor family. ECF subfamily.</text>
</comment>
<dbReference type="InterPro" id="IPR007627">
    <property type="entry name" value="RNA_pol_sigma70_r2"/>
</dbReference>
<dbReference type="InterPro" id="IPR013325">
    <property type="entry name" value="RNA_pol_sigma_r2"/>
</dbReference>
<comment type="caution">
    <text evidence="7">The sequence shown here is derived from an EMBL/GenBank/DDBJ whole genome shotgun (WGS) entry which is preliminary data.</text>
</comment>
<dbReference type="InterPro" id="IPR036388">
    <property type="entry name" value="WH-like_DNA-bd_sf"/>
</dbReference>
<dbReference type="Gene3D" id="1.10.10.10">
    <property type="entry name" value="Winged helix-like DNA-binding domain superfamily/Winged helix DNA-binding domain"/>
    <property type="match status" value="1"/>
</dbReference>
<dbReference type="InterPro" id="IPR039425">
    <property type="entry name" value="RNA_pol_sigma-70-like"/>
</dbReference>
<dbReference type="SUPFAM" id="SSF88659">
    <property type="entry name" value="Sigma3 and sigma4 domains of RNA polymerase sigma factors"/>
    <property type="match status" value="1"/>
</dbReference>
<evidence type="ECO:0000256" key="2">
    <source>
        <dbReference type="ARBA" id="ARBA00023015"/>
    </source>
</evidence>
<protein>
    <submittedName>
        <fullName evidence="7">Sigma-70 family RNA polymerase sigma factor</fullName>
    </submittedName>
</protein>
<dbReference type="GO" id="GO:0003677">
    <property type="term" value="F:DNA binding"/>
    <property type="evidence" value="ECO:0007669"/>
    <property type="project" value="InterPro"/>
</dbReference>
<dbReference type="Proteomes" id="UP000276603">
    <property type="component" value="Unassembled WGS sequence"/>
</dbReference>
<dbReference type="SUPFAM" id="SSF88946">
    <property type="entry name" value="Sigma2 domain of RNA polymerase sigma factors"/>
    <property type="match status" value="1"/>
</dbReference>
<evidence type="ECO:0000259" key="5">
    <source>
        <dbReference type="Pfam" id="PF04542"/>
    </source>
</evidence>
<keyword evidence="3" id="KW-0731">Sigma factor</keyword>